<dbReference type="InterPro" id="IPR001387">
    <property type="entry name" value="Cro/C1-type_HTH"/>
</dbReference>
<keyword evidence="2" id="KW-1185">Reference proteome</keyword>
<accession>A0ABZ3CID3</accession>
<protein>
    <submittedName>
        <fullName evidence="1">Helix-turn-helix transcriptional regulator</fullName>
    </submittedName>
</protein>
<sequence>MKNNVSKYRKFIGLTQTELAEHFDITLQSYSRKERGVIPFNDREKVEIKNLLLEHFPDITIDEIFFADEVSKVEMGVKENVRNQNISN</sequence>
<dbReference type="InterPro" id="IPR010982">
    <property type="entry name" value="Lambda_DNA-bd_dom_sf"/>
</dbReference>
<reference evidence="2" key="1">
    <citation type="submission" date="2023-10" db="EMBL/GenBank/DDBJ databases">
        <title>Genome analysis and identification of Salinococcus sp. Bachu38 nov., a PGPR from the rhizosphere of Tamarix.</title>
        <authorList>
            <person name="Liang Z."/>
            <person name="Zhang X."/>
            <person name="Jia J."/>
            <person name="Chen X."/>
            <person name="Wang Y."/>
            <person name="Wang Q."/>
            <person name="Wang R."/>
        </authorList>
    </citation>
    <scope>NUCLEOTIDE SEQUENCE [LARGE SCALE GENOMIC DNA]</scope>
    <source>
        <strain evidence="2">Bachu38</strain>
    </source>
</reference>
<organism evidence="1 2">
    <name type="scientific">Salinicoccus bachuensis</name>
    <dbReference type="NCBI Taxonomy" id="3136731"/>
    <lineage>
        <taxon>Bacteria</taxon>
        <taxon>Bacillati</taxon>
        <taxon>Bacillota</taxon>
        <taxon>Bacilli</taxon>
        <taxon>Bacillales</taxon>
        <taxon>Staphylococcaceae</taxon>
        <taxon>Salinicoccus</taxon>
    </lineage>
</organism>
<proteinExistence type="predicted"/>
<dbReference type="SUPFAM" id="SSF47413">
    <property type="entry name" value="lambda repressor-like DNA-binding domains"/>
    <property type="match status" value="1"/>
</dbReference>
<dbReference type="Proteomes" id="UP001455384">
    <property type="component" value="Chromosome"/>
</dbReference>
<evidence type="ECO:0000313" key="1">
    <source>
        <dbReference type="EMBL" id="WZX29577.1"/>
    </source>
</evidence>
<evidence type="ECO:0000313" key="2">
    <source>
        <dbReference type="Proteomes" id="UP001455384"/>
    </source>
</evidence>
<dbReference type="RefSeq" id="WP_342388133.1">
    <property type="nucleotide sequence ID" value="NZ_CP138333.2"/>
</dbReference>
<name>A0ABZ3CID3_9STAP</name>
<gene>
    <name evidence="1" type="ORF">RQP18_13175</name>
</gene>
<dbReference type="EMBL" id="CP138333">
    <property type="protein sequence ID" value="WZX29577.1"/>
    <property type="molecule type" value="Genomic_DNA"/>
</dbReference>
<dbReference type="CDD" id="cd00093">
    <property type="entry name" value="HTH_XRE"/>
    <property type="match status" value="1"/>
</dbReference>
<dbReference type="Gene3D" id="1.10.260.40">
    <property type="entry name" value="lambda repressor-like DNA-binding domains"/>
    <property type="match status" value="1"/>
</dbReference>